<dbReference type="SUPFAM" id="SSF46689">
    <property type="entry name" value="Homeodomain-like"/>
    <property type="match status" value="1"/>
</dbReference>
<sequence length="188" mass="20433">MSRWEPNARGRLEQAAMELYSEHGFEQTTVTEIARRAGLTERTFFRHFSDKREVLFAGSSTLQGLFVDTLAGVPESAAPIDAVAVALDAAADIFRDRHEQARQRQAIINANAELQERELIKLARLSAAISDTLRRRGVPEPAASLAAEAGIAVFKVAFERWIGGTGSGDMAQLVREVLDELKAVAAGG</sequence>
<dbReference type="EMBL" id="CP108313">
    <property type="protein sequence ID" value="WTW73404.1"/>
    <property type="molecule type" value="Genomic_DNA"/>
</dbReference>
<evidence type="ECO:0000256" key="1">
    <source>
        <dbReference type="ARBA" id="ARBA00023015"/>
    </source>
</evidence>
<dbReference type="GO" id="GO:0000976">
    <property type="term" value="F:transcription cis-regulatory region binding"/>
    <property type="evidence" value="ECO:0007669"/>
    <property type="project" value="TreeGrafter"/>
</dbReference>
<dbReference type="Pfam" id="PF17754">
    <property type="entry name" value="TetR_C_14"/>
    <property type="match status" value="1"/>
</dbReference>
<feature type="domain" description="HTH tetR-type" evidence="5">
    <location>
        <begin position="6"/>
        <end position="66"/>
    </location>
</feature>
<gene>
    <name evidence="6" type="ORF">OG398_36790</name>
</gene>
<accession>A0AAU2W422</accession>
<dbReference type="AlphaFoldDB" id="A0AAU2W422"/>
<dbReference type="InterPro" id="IPR009057">
    <property type="entry name" value="Homeodomain-like_sf"/>
</dbReference>
<evidence type="ECO:0000256" key="4">
    <source>
        <dbReference type="PROSITE-ProRule" id="PRU00335"/>
    </source>
</evidence>
<name>A0AAU2W422_9ACTN</name>
<dbReference type="PRINTS" id="PR00455">
    <property type="entry name" value="HTHTETR"/>
</dbReference>
<proteinExistence type="predicted"/>
<reference evidence="6" key="1">
    <citation type="submission" date="2022-10" db="EMBL/GenBank/DDBJ databases">
        <title>The complete genomes of actinobacterial strains from the NBC collection.</title>
        <authorList>
            <person name="Joergensen T.S."/>
            <person name="Alvarez Arevalo M."/>
            <person name="Sterndorff E.B."/>
            <person name="Faurdal D."/>
            <person name="Vuksanovic O."/>
            <person name="Mourched A.-S."/>
            <person name="Charusanti P."/>
            <person name="Shaw S."/>
            <person name="Blin K."/>
            <person name="Weber T."/>
        </authorList>
    </citation>
    <scope>NUCLEOTIDE SEQUENCE</scope>
    <source>
        <strain evidence="6">NBC_00008</strain>
    </source>
</reference>
<evidence type="ECO:0000256" key="3">
    <source>
        <dbReference type="ARBA" id="ARBA00023163"/>
    </source>
</evidence>
<dbReference type="PANTHER" id="PTHR30055">
    <property type="entry name" value="HTH-TYPE TRANSCRIPTIONAL REGULATOR RUTR"/>
    <property type="match status" value="1"/>
</dbReference>
<evidence type="ECO:0000256" key="2">
    <source>
        <dbReference type="ARBA" id="ARBA00023125"/>
    </source>
</evidence>
<dbReference type="PANTHER" id="PTHR30055:SF238">
    <property type="entry name" value="MYCOFACTOCIN BIOSYNTHESIS TRANSCRIPTIONAL REGULATOR MFTR-RELATED"/>
    <property type="match status" value="1"/>
</dbReference>
<dbReference type="GO" id="GO:0003700">
    <property type="term" value="F:DNA-binding transcription factor activity"/>
    <property type="evidence" value="ECO:0007669"/>
    <property type="project" value="TreeGrafter"/>
</dbReference>
<dbReference type="InterPro" id="IPR050109">
    <property type="entry name" value="HTH-type_TetR-like_transc_reg"/>
</dbReference>
<evidence type="ECO:0000313" key="6">
    <source>
        <dbReference type="EMBL" id="WTW73404.1"/>
    </source>
</evidence>
<evidence type="ECO:0000259" key="5">
    <source>
        <dbReference type="PROSITE" id="PS50977"/>
    </source>
</evidence>
<dbReference type="InterPro" id="IPR001647">
    <property type="entry name" value="HTH_TetR"/>
</dbReference>
<feature type="DNA-binding region" description="H-T-H motif" evidence="4">
    <location>
        <begin position="29"/>
        <end position="48"/>
    </location>
</feature>
<dbReference type="Pfam" id="PF00440">
    <property type="entry name" value="TetR_N"/>
    <property type="match status" value="1"/>
</dbReference>
<dbReference type="InterPro" id="IPR023772">
    <property type="entry name" value="DNA-bd_HTH_TetR-type_CS"/>
</dbReference>
<dbReference type="Gene3D" id="1.10.357.10">
    <property type="entry name" value="Tetracycline Repressor, domain 2"/>
    <property type="match status" value="1"/>
</dbReference>
<keyword evidence="3" id="KW-0804">Transcription</keyword>
<dbReference type="PROSITE" id="PS01081">
    <property type="entry name" value="HTH_TETR_1"/>
    <property type="match status" value="1"/>
</dbReference>
<organism evidence="6">
    <name type="scientific">Streptomyces sp. NBC_00008</name>
    <dbReference type="NCBI Taxonomy" id="2903610"/>
    <lineage>
        <taxon>Bacteria</taxon>
        <taxon>Bacillati</taxon>
        <taxon>Actinomycetota</taxon>
        <taxon>Actinomycetes</taxon>
        <taxon>Kitasatosporales</taxon>
        <taxon>Streptomycetaceae</taxon>
        <taxon>Streptomyces</taxon>
    </lineage>
</organism>
<dbReference type="InterPro" id="IPR041347">
    <property type="entry name" value="MftR_C"/>
</dbReference>
<protein>
    <submittedName>
        <fullName evidence="6">TetR/AcrR family transcriptional regulator</fullName>
    </submittedName>
</protein>
<keyword evidence="2 4" id="KW-0238">DNA-binding</keyword>
<keyword evidence="1" id="KW-0805">Transcription regulation</keyword>
<dbReference type="PROSITE" id="PS50977">
    <property type="entry name" value="HTH_TETR_2"/>
    <property type="match status" value="1"/>
</dbReference>